<organism evidence="2 3">
    <name type="scientific">Mycena maculata</name>
    <dbReference type="NCBI Taxonomy" id="230809"/>
    <lineage>
        <taxon>Eukaryota</taxon>
        <taxon>Fungi</taxon>
        <taxon>Dikarya</taxon>
        <taxon>Basidiomycota</taxon>
        <taxon>Agaricomycotina</taxon>
        <taxon>Agaricomycetes</taxon>
        <taxon>Agaricomycetidae</taxon>
        <taxon>Agaricales</taxon>
        <taxon>Marasmiineae</taxon>
        <taxon>Mycenaceae</taxon>
        <taxon>Mycena</taxon>
    </lineage>
</organism>
<dbReference type="Pfam" id="PF20703">
    <property type="entry name" value="nSTAND1"/>
    <property type="match status" value="1"/>
</dbReference>
<name>A0AAD7HWK6_9AGAR</name>
<dbReference type="Gene3D" id="3.40.50.300">
    <property type="entry name" value="P-loop containing nucleotide triphosphate hydrolases"/>
    <property type="match status" value="1"/>
</dbReference>
<dbReference type="SUPFAM" id="SSF52540">
    <property type="entry name" value="P-loop containing nucleoside triphosphate hydrolases"/>
    <property type="match status" value="1"/>
</dbReference>
<dbReference type="PANTHER" id="PTHR47691">
    <property type="entry name" value="REGULATOR-RELATED"/>
    <property type="match status" value="1"/>
</dbReference>
<dbReference type="CDD" id="cd00009">
    <property type="entry name" value="AAA"/>
    <property type="match status" value="1"/>
</dbReference>
<feature type="non-terminal residue" evidence="2">
    <location>
        <position position="849"/>
    </location>
</feature>
<comment type="caution">
    <text evidence="2">The sequence shown here is derived from an EMBL/GenBank/DDBJ whole genome shotgun (WGS) entry which is preliminary data.</text>
</comment>
<dbReference type="InterPro" id="IPR027417">
    <property type="entry name" value="P-loop_NTPase"/>
</dbReference>
<feature type="domain" description="Novel STAND NTPase 1" evidence="1">
    <location>
        <begin position="21"/>
        <end position="157"/>
    </location>
</feature>
<dbReference type="PANTHER" id="PTHR47691:SF3">
    <property type="entry name" value="HTH-TYPE TRANSCRIPTIONAL REGULATOR RV0890C-RELATED"/>
    <property type="match status" value="1"/>
</dbReference>
<dbReference type="InterPro" id="IPR011990">
    <property type="entry name" value="TPR-like_helical_dom_sf"/>
</dbReference>
<evidence type="ECO:0000313" key="2">
    <source>
        <dbReference type="EMBL" id="KAJ7728934.1"/>
    </source>
</evidence>
<dbReference type="GO" id="GO:0043531">
    <property type="term" value="F:ADP binding"/>
    <property type="evidence" value="ECO:0007669"/>
    <property type="project" value="InterPro"/>
</dbReference>
<dbReference type="SUPFAM" id="SSF48452">
    <property type="entry name" value="TPR-like"/>
    <property type="match status" value="2"/>
</dbReference>
<proteinExistence type="predicted"/>
<dbReference type="Proteomes" id="UP001215280">
    <property type="component" value="Unassembled WGS sequence"/>
</dbReference>
<protein>
    <recommendedName>
        <fullName evidence="1">Novel STAND NTPase 1 domain-containing protein</fullName>
    </recommendedName>
</protein>
<keyword evidence="3" id="KW-1185">Reference proteome</keyword>
<evidence type="ECO:0000259" key="1">
    <source>
        <dbReference type="Pfam" id="PF20703"/>
    </source>
</evidence>
<sequence length="849" mass="94094">LTRSLHPSSESLSVLPAYPGIFHGRDEELQEVVDTLQGNHARVCILGPGGMGKTSLATAVLHHIGVTSKYPNRYFVPCLSAFSCTDVLSTIAAHVGLEQGPNLAKKIYRYFVYDPPSLLVLDNFETPWESTTARGEVEDFLSLIADIPHLAILITMRGAERPGKIKWSRPFLEPLQPLETFAAWETFVDIAGQEEGEGEHITELLSLTDNMPLAISLLANVVAYEGCRATLSRWKRENTLLLSDGYDKRSSLDISIMLSFSGSRMTSDAQDLLSALSILPDGLSYADLVQSKLPIPNILACRTILLRTSLAYIDLHQRLRVLVPIREHIRNTHPPSASLKNVLWRHFHQVVDLFNHFEMLPSNDIVFQIGTNLGNIHTLLADALGMASKHSISNMQSIMALNQYSLYTNRGPSSLMSYLPEKLALLKTNEIYGQFLITLFGNSTQAKIPDEDRYFALGNEHFQQANDLDKANWQNALGNYYFNQKHEPRNALQCFELALSFADASSGAANKERRWAFHGIANAKTEIGSFREGQVYARMAASQAELLGQIYYQSRAIQIEAQCCAHLGDFQLASRLCVKARDLLIVCGLGGSSADTSTRNYEAEIHLLKSEYSAARDIHEPIAEVMRRGGLPTYSSTLSLLNLAIIGIATGAEDGDILRDIETARGLFRTTLPFAKGLTFCDMAQADLHLRQGHLDRARITFERNVGHGMESLEEVATFCLERLGDVGTGMSDSQTTLKWATIFLVFTLKNRNMLGIHNALKCLGDCFSAKGDDSTALSLLEVALAGFEFMNVQRRTADCLVRIADIHDRNGSVTKSIELWKSAIPLFEASLQRKDVERINSRLAGSLP</sequence>
<accession>A0AAD7HWK6</accession>
<evidence type="ECO:0000313" key="3">
    <source>
        <dbReference type="Proteomes" id="UP001215280"/>
    </source>
</evidence>
<reference evidence="2" key="1">
    <citation type="submission" date="2023-03" db="EMBL/GenBank/DDBJ databases">
        <title>Massive genome expansion in bonnet fungi (Mycena s.s.) driven by repeated elements and novel gene families across ecological guilds.</title>
        <authorList>
            <consortium name="Lawrence Berkeley National Laboratory"/>
            <person name="Harder C.B."/>
            <person name="Miyauchi S."/>
            <person name="Viragh M."/>
            <person name="Kuo A."/>
            <person name="Thoen E."/>
            <person name="Andreopoulos B."/>
            <person name="Lu D."/>
            <person name="Skrede I."/>
            <person name="Drula E."/>
            <person name="Henrissat B."/>
            <person name="Morin E."/>
            <person name="Kohler A."/>
            <person name="Barry K."/>
            <person name="LaButti K."/>
            <person name="Morin E."/>
            <person name="Salamov A."/>
            <person name="Lipzen A."/>
            <person name="Mereny Z."/>
            <person name="Hegedus B."/>
            <person name="Baldrian P."/>
            <person name="Stursova M."/>
            <person name="Weitz H."/>
            <person name="Taylor A."/>
            <person name="Grigoriev I.V."/>
            <person name="Nagy L.G."/>
            <person name="Martin F."/>
            <person name="Kauserud H."/>
        </authorList>
    </citation>
    <scope>NUCLEOTIDE SEQUENCE</scope>
    <source>
        <strain evidence="2">CBHHK188m</strain>
    </source>
</reference>
<dbReference type="Gene3D" id="1.25.40.10">
    <property type="entry name" value="Tetratricopeptide repeat domain"/>
    <property type="match status" value="2"/>
</dbReference>
<dbReference type="InterPro" id="IPR049052">
    <property type="entry name" value="nSTAND1"/>
</dbReference>
<dbReference type="EMBL" id="JARJLG010000201">
    <property type="protein sequence ID" value="KAJ7728934.1"/>
    <property type="molecule type" value="Genomic_DNA"/>
</dbReference>
<gene>
    <name evidence="2" type="ORF">DFH07DRAFT_998440</name>
</gene>
<dbReference type="AlphaFoldDB" id="A0AAD7HWK6"/>